<proteinExistence type="predicted"/>
<name>A0A8S9M1G6_BRACR</name>
<evidence type="ECO:0000313" key="1">
    <source>
        <dbReference type="EMBL" id="KAF2612137.1"/>
    </source>
</evidence>
<gene>
    <name evidence="1" type="ORF">F2Q70_00011927</name>
</gene>
<sequence>MEYFREAINSTKGRKGVYKDVEVEEFPHLFVYLSLALAENLGPQGKLGFLDFPPITEIDGVNFSSHNLALEGGGLTQTPQFSRKSKS</sequence>
<accession>A0A8S9M1G6</accession>
<reference evidence="1" key="1">
    <citation type="submission" date="2019-12" db="EMBL/GenBank/DDBJ databases">
        <title>Genome sequencing and annotation of Brassica cretica.</title>
        <authorList>
            <person name="Studholme D.J."/>
            <person name="Sarris P.F."/>
        </authorList>
    </citation>
    <scope>NUCLEOTIDE SEQUENCE</scope>
    <source>
        <strain evidence="1">PFS-102/07</strain>
        <tissue evidence="1">Leaf</tissue>
    </source>
</reference>
<organism evidence="1">
    <name type="scientific">Brassica cretica</name>
    <name type="common">Mustard</name>
    <dbReference type="NCBI Taxonomy" id="69181"/>
    <lineage>
        <taxon>Eukaryota</taxon>
        <taxon>Viridiplantae</taxon>
        <taxon>Streptophyta</taxon>
        <taxon>Embryophyta</taxon>
        <taxon>Tracheophyta</taxon>
        <taxon>Spermatophyta</taxon>
        <taxon>Magnoliopsida</taxon>
        <taxon>eudicotyledons</taxon>
        <taxon>Gunneridae</taxon>
        <taxon>Pentapetalae</taxon>
        <taxon>rosids</taxon>
        <taxon>malvids</taxon>
        <taxon>Brassicales</taxon>
        <taxon>Brassicaceae</taxon>
        <taxon>Brassiceae</taxon>
        <taxon>Brassica</taxon>
    </lineage>
</organism>
<comment type="caution">
    <text evidence="1">The sequence shown here is derived from an EMBL/GenBank/DDBJ whole genome shotgun (WGS) entry which is preliminary data.</text>
</comment>
<dbReference type="EMBL" id="QGKY02000089">
    <property type="protein sequence ID" value="KAF2612137.1"/>
    <property type="molecule type" value="Genomic_DNA"/>
</dbReference>
<protein>
    <submittedName>
        <fullName evidence="1">Uncharacterized protein</fullName>
    </submittedName>
</protein>
<dbReference type="AlphaFoldDB" id="A0A8S9M1G6"/>